<accession>A0ABT3JET1</accession>
<evidence type="ECO:0000313" key="1">
    <source>
        <dbReference type="EMBL" id="MCW3797519.1"/>
    </source>
</evidence>
<evidence type="ECO:0000313" key="2">
    <source>
        <dbReference type="Proteomes" id="UP001526246"/>
    </source>
</evidence>
<dbReference type="CDD" id="cd03801">
    <property type="entry name" value="GT4_PimA-like"/>
    <property type="match status" value="1"/>
</dbReference>
<sequence length="356" mass="39075">MKVIAYTKYDREAASTRQRLLQYLPAFTKAGIEVEYRPLLGDDYVRSLATGERPDRKAIARAYARRWRQLHSFHDADIVWVYAELFPWLPASGERLAFRPGLPVVYDMDDAFFVPYDANPRAAVRHLLAGKLRPLIGGAAACTCGNNYLADYAKPLCDRTLVVPTVVDTDRYVAADRSCAQPLTVGWIGSPSTFAQLGPVLPLLADLGGQGKAAIKIVGAGARAASQGFPGLSLIRWEEATEVAEVQSMDIGIMPLTDDAFVRGKSGYKLIQYMACGLPVIASPVGVNREIVQHGVTGYLASTVEDWREALQQLIHNPDLRCRMGAAGRRRAVERYSLSSQAPRLIELFHSLARGG</sequence>
<dbReference type="Gene3D" id="3.40.50.2000">
    <property type="entry name" value="Glycogen Phosphorylase B"/>
    <property type="match status" value="2"/>
</dbReference>
<reference evidence="1 2" key="1">
    <citation type="submission" date="2022-10" db="EMBL/GenBank/DDBJ databases">
        <title>Sphingomonas sp.</title>
        <authorList>
            <person name="Jin C."/>
        </authorList>
    </citation>
    <scope>NUCLEOTIDE SEQUENCE [LARGE SCALE GENOMIC DNA]</scope>
    <source>
        <strain evidence="1 2">BN140010</strain>
    </source>
</reference>
<comment type="caution">
    <text evidence="1">The sequence shown here is derived from an EMBL/GenBank/DDBJ whole genome shotgun (WGS) entry which is preliminary data.</text>
</comment>
<dbReference type="Pfam" id="PF13692">
    <property type="entry name" value="Glyco_trans_1_4"/>
    <property type="match status" value="1"/>
</dbReference>
<keyword evidence="2" id="KW-1185">Reference proteome</keyword>
<name>A0ABT3JET1_9SPHN</name>
<gene>
    <name evidence="1" type="ORF">OMW55_06850</name>
</gene>
<dbReference type="PANTHER" id="PTHR12526">
    <property type="entry name" value="GLYCOSYLTRANSFERASE"/>
    <property type="match status" value="1"/>
</dbReference>
<dbReference type="SUPFAM" id="SSF53756">
    <property type="entry name" value="UDP-Glycosyltransferase/glycogen phosphorylase"/>
    <property type="match status" value="1"/>
</dbReference>
<protein>
    <submittedName>
        <fullName evidence="1">Glycosyltransferase family 4 protein</fullName>
    </submittedName>
</protein>
<organism evidence="1 2">
    <name type="scientific">Sphingomonas arvum</name>
    <dbReference type="NCBI Taxonomy" id="2992113"/>
    <lineage>
        <taxon>Bacteria</taxon>
        <taxon>Pseudomonadati</taxon>
        <taxon>Pseudomonadota</taxon>
        <taxon>Alphaproteobacteria</taxon>
        <taxon>Sphingomonadales</taxon>
        <taxon>Sphingomonadaceae</taxon>
        <taxon>Sphingomonas</taxon>
    </lineage>
</organism>
<dbReference type="RefSeq" id="WP_264881791.1">
    <property type="nucleotide sequence ID" value="NZ_JAPDOB010000001.1"/>
</dbReference>
<dbReference type="EMBL" id="JAPDOB010000001">
    <property type="protein sequence ID" value="MCW3797519.1"/>
    <property type="molecule type" value="Genomic_DNA"/>
</dbReference>
<dbReference type="Proteomes" id="UP001526246">
    <property type="component" value="Unassembled WGS sequence"/>
</dbReference>
<proteinExistence type="predicted"/>